<keyword evidence="5 11" id="KW-0863">Zinc-finger</keyword>
<dbReference type="GO" id="GO:0008270">
    <property type="term" value="F:zinc ion binding"/>
    <property type="evidence" value="ECO:0007669"/>
    <property type="project" value="UniProtKB-KW"/>
</dbReference>
<dbReference type="Bgee" id="ENSORLG00000021885">
    <property type="expression patterns" value="Expressed in blastula and 14 other cell types or tissues"/>
</dbReference>
<feature type="domain" description="C2H2-type" evidence="12">
    <location>
        <begin position="147"/>
        <end position="174"/>
    </location>
</feature>
<dbReference type="PANTHER" id="PTHR24393:SF151">
    <property type="entry name" value="C2H2-TYPE DOMAIN-CONTAINING PROTEIN"/>
    <property type="match status" value="1"/>
</dbReference>
<dbReference type="InterPro" id="IPR013087">
    <property type="entry name" value="Znf_C2H2_type"/>
</dbReference>
<dbReference type="FunFam" id="3.30.160.60:FF:000912">
    <property type="entry name" value="Zinc finger protein 660"/>
    <property type="match status" value="1"/>
</dbReference>
<name>A0A3B3H2V0_ORYLA</name>
<reference evidence="13" key="3">
    <citation type="submission" date="2025-09" db="UniProtKB">
        <authorList>
            <consortium name="Ensembl"/>
        </authorList>
    </citation>
    <scope>IDENTIFICATION</scope>
    <source>
        <strain evidence="13">Hd-rR</strain>
    </source>
</reference>
<evidence type="ECO:0000256" key="8">
    <source>
        <dbReference type="ARBA" id="ARBA00023125"/>
    </source>
</evidence>
<dbReference type="GO" id="GO:0000122">
    <property type="term" value="P:negative regulation of transcription by RNA polymerase II"/>
    <property type="evidence" value="ECO:0007669"/>
    <property type="project" value="UniProtKB-ARBA"/>
</dbReference>
<organism evidence="13 14">
    <name type="scientific">Oryzias latipes</name>
    <name type="common">Japanese rice fish</name>
    <name type="synonym">Japanese killifish</name>
    <dbReference type="NCBI Taxonomy" id="8090"/>
    <lineage>
        <taxon>Eukaryota</taxon>
        <taxon>Metazoa</taxon>
        <taxon>Chordata</taxon>
        <taxon>Craniata</taxon>
        <taxon>Vertebrata</taxon>
        <taxon>Euteleostomi</taxon>
        <taxon>Actinopterygii</taxon>
        <taxon>Neopterygii</taxon>
        <taxon>Teleostei</taxon>
        <taxon>Neoteleostei</taxon>
        <taxon>Acanthomorphata</taxon>
        <taxon>Ovalentaria</taxon>
        <taxon>Atherinomorphae</taxon>
        <taxon>Beloniformes</taxon>
        <taxon>Adrianichthyidae</taxon>
        <taxon>Oryziinae</taxon>
        <taxon>Oryzias</taxon>
    </lineage>
</organism>
<evidence type="ECO:0000256" key="1">
    <source>
        <dbReference type="ARBA" id="ARBA00004123"/>
    </source>
</evidence>
<dbReference type="AlphaFoldDB" id="A0A3B3H2V0"/>
<comment type="subcellular location">
    <subcellularLocation>
        <location evidence="1">Nucleus</location>
    </subcellularLocation>
</comment>
<dbReference type="Gene3D" id="3.30.160.60">
    <property type="entry name" value="Classic Zinc Finger"/>
    <property type="match status" value="8"/>
</dbReference>
<reference evidence="13 14" key="1">
    <citation type="journal article" date="2007" name="Nature">
        <title>The medaka draft genome and insights into vertebrate genome evolution.</title>
        <authorList>
            <person name="Kasahara M."/>
            <person name="Naruse K."/>
            <person name="Sasaki S."/>
            <person name="Nakatani Y."/>
            <person name="Qu W."/>
            <person name="Ahsan B."/>
            <person name="Yamada T."/>
            <person name="Nagayasu Y."/>
            <person name="Doi K."/>
            <person name="Kasai Y."/>
            <person name="Jindo T."/>
            <person name="Kobayashi D."/>
            <person name="Shimada A."/>
            <person name="Toyoda A."/>
            <person name="Kuroki Y."/>
            <person name="Fujiyama A."/>
            <person name="Sasaki T."/>
            <person name="Shimizu A."/>
            <person name="Asakawa S."/>
            <person name="Shimizu N."/>
            <person name="Hashimoto S."/>
            <person name="Yang J."/>
            <person name="Lee Y."/>
            <person name="Matsushima K."/>
            <person name="Sugano S."/>
            <person name="Sakaizumi M."/>
            <person name="Narita T."/>
            <person name="Ohishi K."/>
            <person name="Haga S."/>
            <person name="Ohta F."/>
            <person name="Nomoto H."/>
            <person name="Nogata K."/>
            <person name="Morishita T."/>
            <person name="Endo T."/>
            <person name="Shin-I T."/>
            <person name="Takeda H."/>
            <person name="Morishita S."/>
            <person name="Kohara Y."/>
        </authorList>
    </citation>
    <scope>NUCLEOTIDE SEQUENCE [LARGE SCALE GENOMIC DNA]</scope>
    <source>
        <strain evidence="13 14">Hd-rR</strain>
    </source>
</reference>
<feature type="domain" description="C2H2-type" evidence="12">
    <location>
        <begin position="209"/>
        <end position="236"/>
    </location>
</feature>
<keyword evidence="3" id="KW-0479">Metal-binding</keyword>
<keyword evidence="4" id="KW-0677">Repeat</keyword>
<feature type="domain" description="C2H2-type" evidence="12">
    <location>
        <begin position="29"/>
        <end position="54"/>
    </location>
</feature>
<dbReference type="InParanoid" id="A0A3B3H2V0"/>
<dbReference type="FunFam" id="3.30.160.60:FF:001465">
    <property type="entry name" value="Zinc finger protein 560"/>
    <property type="match status" value="1"/>
</dbReference>
<evidence type="ECO:0000256" key="10">
    <source>
        <dbReference type="ARBA" id="ARBA00023242"/>
    </source>
</evidence>
<evidence type="ECO:0000313" key="13">
    <source>
        <dbReference type="Ensembl" id="ENSORLP00000026203.1"/>
    </source>
</evidence>
<dbReference type="GO" id="GO:0006357">
    <property type="term" value="P:regulation of transcription by RNA polymerase II"/>
    <property type="evidence" value="ECO:0000318"/>
    <property type="project" value="GO_Central"/>
</dbReference>
<dbReference type="GO" id="GO:0005634">
    <property type="term" value="C:nucleus"/>
    <property type="evidence" value="ECO:0000318"/>
    <property type="project" value="GO_Central"/>
</dbReference>
<dbReference type="Proteomes" id="UP000001038">
    <property type="component" value="Chromosome 17"/>
</dbReference>
<dbReference type="FunFam" id="3.30.160.60:FF:001370">
    <property type="entry name" value="Zinc finger protein"/>
    <property type="match status" value="1"/>
</dbReference>
<dbReference type="GO" id="GO:0000978">
    <property type="term" value="F:RNA polymerase II cis-regulatory region sequence-specific DNA binding"/>
    <property type="evidence" value="ECO:0000318"/>
    <property type="project" value="GO_Central"/>
</dbReference>
<evidence type="ECO:0000256" key="11">
    <source>
        <dbReference type="PROSITE-ProRule" id="PRU00042"/>
    </source>
</evidence>
<feature type="domain" description="C2H2-type" evidence="12">
    <location>
        <begin position="181"/>
        <end position="208"/>
    </location>
</feature>
<dbReference type="InterPro" id="IPR036236">
    <property type="entry name" value="Znf_C2H2_sf"/>
</dbReference>
<dbReference type="Pfam" id="PF00096">
    <property type="entry name" value="zf-C2H2"/>
    <property type="match status" value="7"/>
</dbReference>
<evidence type="ECO:0000256" key="7">
    <source>
        <dbReference type="ARBA" id="ARBA00023015"/>
    </source>
</evidence>
<evidence type="ECO:0000256" key="9">
    <source>
        <dbReference type="ARBA" id="ARBA00023163"/>
    </source>
</evidence>
<dbReference type="GeneTree" id="ENSGT01150000286958"/>
<evidence type="ECO:0000256" key="4">
    <source>
        <dbReference type="ARBA" id="ARBA00022737"/>
    </source>
</evidence>
<keyword evidence="10" id="KW-0539">Nucleus</keyword>
<dbReference type="PANTHER" id="PTHR24393">
    <property type="entry name" value="ZINC FINGER PROTEIN"/>
    <property type="match status" value="1"/>
</dbReference>
<evidence type="ECO:0000259" key="12">
    <source>
        <dbReference type="PROSITE" id="PS50157"/>
    </source>
</evidence>
<dbReference type="PROSITE" id="PS00028">
    <property type="entry name" value="ZINC_FINGER_C2H2_1"/>
    <property type="match status" value="6"/>
</dbReference>
<keyword evidence="7" id="KW-0805">Transcription regulation</keyword>
<keyword evidence="8" id="KW-0238">DNA-binding</keyword>
<feature type="domain" description="C2H2-type" evidence="12">
    <location>
        <begin position="55"/>
        <end position="82"/>
    </location>
</feature>
<evidence type="ECO:0000256" key="2">
    <source>
        <dbReference type="ARBA" id="ARBA00006991"/>
    </source>
</evidence>
<evidence type="ECO:0000256" key="5">
    <source>
        <dbReference type="ARBA" id="ARBA00022771"/>
    </source>
</evidence>
<dbReference type="SUPFAM" id="SSF57667">
    <property type="entry name" value="beta-beta-alpha zinc fingers"/>
    <property type="match status" value="4"/>
</dbReference>
<sequence>PTFVDPKGDYQLPVEPSTEYQFPLLKKPYTCSTCEKVFQFNLKVHIRIHTGERPYSCKTCGKAFTNKAHLRYHAGVHTVRTQILEPEQKLFSCDTCGKKYTCRASLVIHMRTHTGEKPFSCETCGKNFTCSSNLKVHMRIHTGEKPYSCQTCGRAFSNQGHLRYHTKIHTGKAQNPVKKLHSCETCGKTYTSRASLVIHVRTHTGEKPFSCKMCGKRFSRSANCKIHMRIHTGEKPYCCKICEKSPTPLRELSVGAENVWKLASLPEVISFVEVFGFILGDVAIEAWLPVCTPSHHHQDIHNPFTLQWSHIGGRNGGVSCPRIRQQLTGGSGDQTADPSIIGRPTQPLEPLPLRLLIPKAGVRQISFIV</sequence>
<dbReference type="Ensembl" id="ENSORLT00000027504.1">
    <property type="protein sequence ID" value="ENSORLP00000026203.1"/>
    <property type="gene ID" value="ENSORLG00000021885.1"/>
</dbReference>
<dbReference type="FunFam" id="3.30.160.60:FF:002343">
    <property type="entry name" value="Zinc finger protein 33A"/>
    <property type="match status" value="1"/>
</dbReference>
<evidence type="ECO:0000256" key="3">
    <source>
        <dbReference type="ARBA" id="ARBA00022723"/>
    </source>
</evidence>
<evidence type="ECO:0000256" key="6">
    <source>
        <dbReference type="ARBA" id="ARBA00022833"/>
    </source>
</evidence>
<keyword evidence="9" id="KW-0804">Transcription</keyword>
<feature type="domain" description="C2H2-type" evidence="12">
    <location>
        <begin position="119"/>
        <end position="146"/>
    </location>
</feature>
<dbReference type="SMART" id="SM00355">
    <property type="entry name" value="ZnF_C2H2"/>
    <property type="match status" value="7"/>
</dbReference>
<evidence type="ECO:0000313" key="14">
    <source>
        <dbReference type="Proteomes" id="UP000001038"/>
    </source>
</evidence>
<dbReference type="GO" id="GO:0001228">
    <property type="term" value="F:DNA-binding transcription activator activity, RNA polymerase II-specific"/>
    <property type="evidence" value="ECO:0000318"/>
    <property type="project" value="GO_Central"/>
</dbReference>
<keyword evidence="14" id="KW-1185">Reference proteome</keyword>
<reference evidence="13" key="2">
    <citation type="submission" date="2025-08" db="UniProtKB">
        <authorList>
            <consortium name="Ensembl"/>
        </authorList>
    </citation>
    <scope>IDENTIFICATION</scope>
    <source>
        <strain evidence="13">Hd-rR</strain>
    </source>
</reference>
<dbReference type="FunFam" id="3.30.160.60:FF:001270">
    <property type="entry name" value="zinc finger protein 583 isoform X1"/>
    <property type="match status" value="1"/>
</dbReference>
<comment type="similarity">
    <text evidence="2">Belongs to the krueppel C2H2-type zinc-finger protein family.</text>
</comment>
<keyword evidence="6" id="KW-0862">Zinc</keyword>
<accession>A0A3B3H2V0</accession>
<dbReference type="FunFam" id="3.30.160.60:FF:001155">
    <property type="entry name" value="Zinc finger 30C"/>
    <property type="match status" value="1"/>
</dbReference>
<feature type="domain" description="C2H2-type" evidence="12">
    <location>
        <begin position="91"/>
        <end position="118"/>
    </location>
</feature>
<protein>
    <recommendedName>
        <fullName evidence="12">C2H2-type domain-containing protein</fullName>
    </recommendedName>
</protein>
<proteinExistence type="inferred from homology"/>
<dbReference type="PROSITE" id="PS50157">
    <property type="entry name" value="ZINC_FINGER_C2H2_2"/>
    <property type="match status" value="7"/>
</dbReference>